<dbReference type="AlphaFoldDB" id="A0A2U1PRX4"/>
<organism evidence="1 2">
    <name type="scientific">Artemisia annua</name>
    <name type="common">Sweet wormwood</name>
    <dbReference type="NCBI Taxonomy" id="35608"/>
    <lineage>
        <taxon>Eukaryota</taxon>
        <taxon>Viridiplantae</taxon>
        <taxon>Streptophyta</taxon>
        <taxon>Embryophyta</taxon>
        <taxon>Tracheophyta</taxon>
        <taxon>Spermatophyta</taxon>
        <taxon>Magnoliopsida</taxon>
        <taxon>eudicotyledons</taxon>
        <taxon>Gunneridae</taxon>
        <taxon>Pentapetalae</taxon>
        <taxon>asterids</taxon>
        <taxon>campanulids</taxon>
        <taxon>Asterales</taxon>
        <taxon>Asteraceae</taxon>
        <taxon>Asteroideae</taxon>
        <taxon>Anthemideae</taxon>
        <taxon>Artemisiinae</taxon>
        <taxon>Artemisia</taxon>
    </lineage>
</organism>
<gene>
    <name evidence="1" type="ORF">CTI12_AA110740</name>
</gene>
<accession>A0A2U1PRX4</accession>
<dbReference type="Pfam" id="PF06101">
    <property type="entry name" value="Vps62"/>
    <property type="match status" value="1"/>
</dbReference>
<evidence type="ECO:0000313" key="2">
    <source>
        <dbReference type="Proteomes" id="UP000245207"/>
    </source>
</evidence>
<dbReference type="PANTHER" id="PTHR48166">
    <property type="entry name" value="EXPRESSED PROTEIN"/>
    <property type="match status" value="1"/>
</dbReference>
<dbReference type="Proteomes" id="UP000245207">
    <property type="component" value="Unassembled WGS sequence"/>
</dbReference>
<dbReference type="STRING" id="35608.A0A2U1PRX4"/>
<reference evidence="1 2" key="1">
    <citation type="journal article" date="2018" name="Mol. Plant">
        <title>The genome of Artemisia annua provides insight into the evolution of Asteraceae family and artemisinin biosynthesis.</title>
        <authorList>
            <person name="Shen Q."/>
            <person name="Zhang L."/>
            <person name="Liao Z."/>
            <person name="Wang S."/>
            <person name="Yan T."/>
            <person name="Shi P."/>
            <person name="Liu M."/>
            <person name="Fu X."/>
            <person name="Pan Q."/>
            <person name="Wang Y."/>
            <person name="Lv Z."/>
            <person name="Lu X."/>
            <person name="Zhang F."/>
            <person name="Jiang W."/>
            <person name="Ma Y."/>
            <person name="Chen M."/>
            <person name="Hao X."/>
            <person name="Li L."/>
            <person name="Tang Y."/>
            <person name="Lv G."/>
            <person name="Zhou Y."/>
            <person name="Sun X."/>
            <person name="Brodelius P.E."/>
            <person name="Rose J.K.C."/>
            <person name="Tang K."/>
        </authorList>
    </citation>
    <scope>NUCLEOTIDE SEQUENCE [LARGE SCALE GENOMIC DNA]</scope>
    <source>
        <strain evidence="2">cv. Huhao1</strain>
        <tissue evidence="1">Leaf</tissue>
    </source>
</reference>
<evidence type="ECO:0000313" key="1">
    <source>
        <dbReference type="EMBL" id="PWA88510.1"/>
    </source>
</evidence>
<sequence length="73" mass="8127">MSEIKKATTYLPDKVEALANKLLEKVPAEVFGEEGPEGPKMKDSWIGDERVQSLIRVYVNDPSSRCISFASLN</sequence>
<name>A0A2U1PRX4_ARTAN</name>
<dbReference type="InterPro" id="IPR009291">
    <property type="entry name" value="Vps62"/>
</dbReference>
<proteinExistence type="predicted"/>
<comment type="caution">
    <text evidence="1">The sequence shown here is derived from an EMBL/GenBank/DDBJ whole genome shotgun (WGS) entry which is preliminary data.</text>
</comment>
<protein>
    <submittedName>
        <fullName evidence="1">Vacuolar protein sorting-associated protein 62</fullName>
    </submittedName>
</protein>
<dbReference type="PANTHER" id="PTHR48166:SF3">
    <property type="entry name" value="DUF946 DOMAIN-CONTAINING PROTEIN"/>
    <property type="match status" value="1"/>
</dbReference>
<keyword evidence="2" id="KW-1185">Reference proteome</keyword>
<dbReference type="EMBL" id="PKPP01000809">
    <property type="protein sequence ID" value="PWA88510.1"/>
    <property type="molecule type" value="Genomic_DNA"/>
</dbReference>
<dbReference type="OrthoDB" id="188042at2759"/>